<evidence type="ECO:0000256" key="9">
    <source>
        <dbReference type="ARBA" id="ARBA00048359"/>
    </source>
</evidence>
<reference evidence="14" key="1">
    <citation type="submission" date="2022-03" db="EMBL/GenBank/DDBJ databases">
        <title>Complete genome sequence of Caldinitratiruptor microaerophilus.</title>
        <authorList>
            <person name="Mukaiyama R."/>
            <person name="Nishiyama T."/>
            <person name="Ueda K."/>
        </authorList>
    </citation>
    <scope>NUCLEOTIDE SEQUENCE</scope>
    <source>
        <strain evidence="14">JCM 16183</strain>
    </source>
</reference>
<dbReference type="Gene3D" id="1.10.10.830">
    <property type="entry name" value="Ile-tRNA synthetase CP2 domain-like"/>
    <property type="match status" value="1"/>
</dbReference>
<dbReference type="InterPro" id="IPR033708">
    <property type="entry name" value="Anticodon_Ile_BEm"/>
</dbReference>
<keyword evidence="4 10" id="KW-0547">Nucleotide-binding</keyword>
<dbReference type="HAMAP" id="MF_02002">
    <property type="entry name" value="Ile_tRNA_synth_type1"/>
    <property type="match status" value="1"/>
</dbReference>
<feature type="binding site" evidence="10">
    <location>
        <position position="896"/>
    </location>
    <ligand>
        <name>Zn(2+)</name>
        <dbReference type="ChEBI" id="CHEBI:29105"/>
    </ligand>
</feature>
<dbReference type="Gene3D" id="3.90.740.10">
    <property type="entry name" value="Valyl/Leucyl/Isoleucyl-tRNA synthetase, editing domain"/>
    <property type="match status" value="1"/>
</dbReference>
<feature type="domain" description="Zinc finger FPG/IleRS-type" evidence="12">
    <location>
        <begin position="893"/>
        <end position="919"/>
    </location>
</feature>
<comment type="catalytic activity">
    <reaction evidence="9 10">
        <text>tRNA(Ile) + L-isoleucine + ATP = L-isoleucyl-tRNA(Ile) + AMP + diphosphate</text>
        <dbReference type="Rhea" id="RHEA:11060"/>
        <dbReference type="Rhea" id="RHEA-COMP:9666"/>
        <dbReference type="Rhea" id="RHEA-COMP:9695"/>
        <dbReference type="ChEBI" id="CHEBI:30616"/>
        <dbReference type="ChEBI" id="CHEBI:33019"/>
        <dbReference type="ChEBI" id="CHEBI:58045"/>
        <dbReference type="ChEBI" id="CHEBI:78442"/>
        <dbReference type="ChEBI" id="CHEBI:78528"/>
        <dbReference type="ChEBI" id="CHEBI:456215"/>
        <dbReference type="EC" id="6.1.1.5"/>
    </reaction>
</comment>
<dbReference type="AlphaFoldDB" id="A0AA35G654"/>
<protein>
    <recommendedName>
        <fullName evidence="10">Isoleucine--tRNA ligase</fullName>
        <ecNumber evidence="10">6.1.1.5</ecNumber>
    </recommendedName>
    <alternativeName>
        <fullName evidence="10">Isoleucyl-tRNA synthetase</fullName>
        <shortName evidence="10">IleRS</shortName>
    </alternativeName>
</protein>
<dbReference type="InterPro" id="IPR010663">
    <property type="entry name" value="Znf_FPG/IleRS"/>
</dbReference>
<dbReference type="InterPro" id="IPR009008">
    <property type="entry name" value="Val/Leu/Ile-tRNA-synth_edit"/>
</dbReference>
<feature type="binding site" evidence="10">
    <location>
        <position position="918"/>
    </location>
    <ligand>
        <name>Zn(2+)</name>
        <dbReference type="ChEBI" id="CHEBI:29105"/>
    </ligand>
</feature>
<dbReference type="FunFam" id="3.40.50.620:FF:000152">
    <property type="entry name" value="Isoleucine--tRNA ligase"/>
    <property type="match status" value="1"/>
</dbReference>
<dbReference type="GO" id="GO:0000049">
    <property type="term" value="F:tRNA binding"/>
    <property type="evidence" value="ECO:0007669"/>
    <property type="project" value="InterPro"/>
</dbReference>
<evidence type="ECO:0000256" key="2">
    <source>
        <dbReference type="ARBA" id="ARBA00022490"/>
    </source>
</evidence>
<evidence type="ECO:0000256" key="1">
    <source>
        <dbReference type="ARBA" id="ARBA00006887"/>
    </source>
</evidence>
<dbReference type="SUPFAM" id="SSF47323">
    <property type="entry name" value="Anticodon-binding domain of a subclass of class I aminoacyl-tRNA synthetases"/>
    <property type="match status" value="1"/>
</dbReference>
<dbReference type="PANTHER" id="PTHR42765:SF1">
    <property type="entry name" value="ISOLEUCINE--TRNA LIGASE, MITOCHONDRIAL"/>
    <property type="match status" value="1"/>
</dbReference>
<keyword evidence="5 10" id="KW-0067">ATP-binding</keyword>
<dbReference type="PROSITE" id="PS00178">
    <property type="entry name" value="AA_TRNA_LIGASE_I"/>
    <property type="match status" value="1"/>
</dbReference>
<feature type="domain" description="Methionyl/Valyl/Leucyl/Isoleucyl-tRNA synthetase anticodon-binding" evidence="13">
    <location>
        <begin position="678"/>
        <end position="834"/>
    </location>
</feature>
<evidence type="ECO:0000256" key="10">
    <source>
        <dbReference type="HAMAP-Rule" id="MF_02002"/>
    </source>
</evidence>
<feature type="short sequence motif" description="'HIGH' region" evidence="10">
    <location>
        <begin position="57"/>
        <end position="67"/>
    </location>
</feature>
<dbReference type="EMBL" id="AP025628">
    <property type="protein sequence ID" value="BDG60736.1"/>
    <property type="molecule type" value="Genomic_DNA"/>
</dbReference>
<evidence type="ECO:0000256" key="7">
    <source>
        <dbReference type="ARBA" id="ARBA00023146"/>
    </source>
</evidence>
<accession>A0AA35G654</accession>
<evidence type="ECO:0000313" key="15">
    <source>
        <dbReference type="Proteomes" id="UP001163687"/>
    </source>
</evidence>
<keyword evidence="6 10" id="KW-0648">Protein biosynthesis</keyword>
<feature type="binding site" evidence="10">
    <location>
        <position position="554"/>
    </location>
    <ligand>
        <name>L-isoleucyl-5'-AMP</name>
        <dbReference type="ChEBI" id="CHEBI:178002"/>
    </ligand>
</feature>
<evidence type="ECO:0000256" key="6">
    <source>
        <dbReference type="ARBA" id="ARBA00022917"/>
    </source>
</evidence>
<keyword evidence="3 10" id="KW-0436">Ligase</keyword>
<dbReference type="InterPro" id="IPR023585">
    <property type="entry name" value="Ile-tRNA-ligase_type1"/>
</dbReference>
<dbReference type="InterPro" id="IPR002301">
    <property type="entry name" value="Ile-tRNA-ligase"/>
</dbReference>
<name>A0AA35G654_9FIRM</name>
<dbReference type="GO" id="GO:0006428">
    <property type="term" value="P:isoleucyl-tRNA aminoacylation"/>
    <property type="evidence" value="ECO:0007669"/>
    <property type="project" value="UniProtKB-UniRule"/>
</dbReference>
<dbReference type="RefSeq" id="WP_264841436.1">
    <property type="nucleotide sequence ID" value="NZ_AP025628.1"/>
</dbReference>
<dbReference type="SUPFAM" id="SSF52374">
    <property type="entry name" value="Nucleotidylyl transferase"/>
    <property type="match status" value="1"/>
</dbReference>
<gene>
    <name evidence="10 14" type="primary">ileS</name>
    <name evidence="14" type="ORF">caldi_18260</name>
</gene>
<dbReference type="NCBIfam" id="TIGR00392">
    <property type="entry name" value="ileS"/>
    <property type="match status" value="1"/>
</dbReference>
<comment type="cofactor">
    <cofactor evidence="10">
        <name>Zn(2+)</name>
        <dbReference type="ChEBI" id="CHEBI:29105"/>
    </cofactor>
    <text evidence="10">Binds 1 zinc ion per subunit.</text>
</comment>
<dbReference type="InterPro" id="IPR050081">
    <property type="entry name" value="Ile-tRNA_ligase"/>
</dbReference>
<dbReference type="InterPro" id="IPR001412">
    <property type="entry name" value="aa-tRNA-synth_I_CS"/>
</dbReference>
<keyword evidence="10" id="KW-0862">Zinc</keyword>
<dbReference type="KEGG" id="cmic:caldi_18260"/>
<feature type="domain" description="Aminoacyl-tRNA synthetase class Ia" evidence="11">
    <location>
        <begin position="27"/>
        <end position="633"/>
    </location>
</feature>
<keyword evidence="7 10" id="KW-0030">Aminoacyl-tRNA synthetase</keyword>
<dbReference type="PANTHER" id="PTHR42765">
    <property type="entry name" value="SOLEUCYL-TRNA SYNTHETASE"/>
    <property type="match status" value="1"/>
</dbReference>
<dbReference type="InterPro" id="IPR013155">
    <property type="entry name" value="M/V/L/I-tRNA-synth_anticd-bd"/>
</dbReference>
<dbReference type="SUPFAM" id="SSF50677">
    <property type="entry name" value="ValRS/IleRS/LeuRS editing domain"/>
    <property type="match status" value="1"/>
</dbReference>
<dbReference type="InterPro" id="IPR002300">
    <property type="entry name" value="aa-tRNA-synth_Ia"/>
</dbReference>
<feature type="binding site" evidence="10">
    <location>
        <position position="915"/>
    </location>
    <ligand>
        <name>Zn(2+)</name>
        <dbReference type="ChEBI" id="CHEBI:29105"/>
    </ligand>
</feature>
<dbReference type="GO" id="GO:0008270">
    <property type="term" value="F:zinc ion binding"/>
    <property type="evidence" value="ECO:0007669"/>
    <property type="project" value="UniProtKB-UniRule"/>
</dbReference>
<evidence type="ECO:0000256" key="8">
    <source>
        <dbReference type="ARBA" id="ARBA00025217"/>
    </source>
</evidence>
<dbReference type="Proteomes" id="UP001163687">
    <property type="component" value="Chromosome"/>
</dbReference>
<keyword evidence="2 10" id="KW-0963">Cytoplasm</keyword>
<dbReference type="GO" id="GO:0004822">
    <property type="term" value="F:isoleucine-tRNA ligase activity"/>
    <property type="evidence" value="ECO:0007669"/>
    <property type="project" value="UniProtKB-UniRule"/>
</dbReference>
<comment type="subunit">
    <text evidence="10">Monomer.</text>
</comment>
<dbReference type="InterPro" id="IPR009080">
    <property type="entry name" value="tRNAsynth_Ia_anticodon-bd"/>
</dbReference>
<evidence type="ECO:0000256" key="4">
    <source>
        <dbReference type="ARBA" id="ARBA00022741"/>
    </source>
</evidence>
<dbReference type="CDD" id="cd00818">
    <property type="entry name" value="IleRS_core"/>
    <property type="match status" value="1"/>
</dbReference>
<evidence type="ECO:0000259" key="12">
    <source>
        <dbReference type="Pfam" id="PF06827"/>
    </source>
</evidence>
<keyword evidence="10" id="KW-0479">Metal-binding</keyword>
<dbReference type="GO" id="GO:0005524">
    <property type="term" value="F:ATP binding"/>
    <property type="evidence" value="ECO:0007669"/>
    <property type="project" value="UniProtKB-UniRule"/>
</dbReference>
<dbReference type="Gene3D" id="1.10.730.20">
    <property type="match status" value="1"/>
</dbReference>
<comment type="domain">
    <text evidence="10">IleRS has two distinct active sites: one for aminoacylation and one for editing. The misactivated valine is translocated from the active site to the editing site, which sterically excludes the correctly activated isoleucine. The single editing site contains two valyl binding pockets, one specific for each substrate (Val-AMP or Val-tRNA(Ile)).</text>
</comment>
<evidence type="ECO:0000313" key="14">
    <source>
        <dbReference type="EMBL" id="BDG60736.1"/>
    </source>
</evidence>
<comment type="subcellular location">
    <subcellularLocation>
        <location evidence="10">Cytoplasm</location>
    </subcellularLocation>
</comment>
<evidence type="ECO:0000259" key="11">
    <source>
        <dbReference type="Pfam" id="PF00133"/>
    </source>
</evidence>
<dbReference type="InterPro" id="IPR014729">
    <property type="entry name" value="Rossmann-like_a/b/a_fold"/>
</dbReference>
<feature type="binding site" evidence="10">
    <location>
        <position position="899"/>
    </location>
    <ligand>
        <name>Zn(2+)</name>
        <dbReference type="ChEBI" id="CHEBI:29105"/>
    </ligand>
</feature>
<evidence type="ECO:0000256" key="5">
    <source>
        <dbReference type="ARBA" id="ARBA00022840"/>
    </source>
</evidence>
<comment type="function">
    <text evidence="8 10">Catalyzes the attachment of isoleucine to tRNA(Ile). As IleRS can inadvertently accommodate and process structurally similar amino acids such as valine, to avoid such errors it has two additional distinct tRNA(Ile)-dependent editing activities. One activity is designated as 'pretransfer' editing and involves the hydrolysis of activated Val-AMP. The other activity is designated 'posttransfer' editing and involves deacylation of mischarged Val-tRNA(Ile).</text>
</comment>
<sequence length="934" mass="105450">MDYKYTLNMPRTDFPMKANLPQREPEILRWWDEIGLYERVREARRGRPQFILHDGPPYANGEIHLGTALNKVLKDMVNKVATAFGYDAPYVPGWDTHGLPIELRALQELGVDRRQIDPVELRRRCHEYALKYRDIQREQFRRLGVRGDWDHPYMTLAPEYEAKQVEVFAAMARKGHIYKGLKPVYWCADCETALAEAEVEYRDKVSPSIYVRFRVTDGKGKLPEGSYVAIWTTTPWTLPGNLAIALHPEHEYGLYPTDKGDMLLATALAERVLQACGLRGGPAKATFKGAELEGAVCRHPFIERDSVLILGEHVTVEDGTGCVHTAPGHGHEDFEVGQKYGLEPLNPIDDQGRFTEAGGKFAGMFYADANQAIIDELERVGALLHAGTIQHSYAHCWRCKNPVLYRATVQWFASVEGFREEALRAIDEVEWVPAWGRERIRNMVADRSDWCISRQRAWGVPIPILTCKGCGEPLMTDAAFAAVADLFRREGSGAWWTREAAEILPAGTTCPRCGGSEFEKEPHIMDVWFDSGSSHAAVLEERPELRWPSDMYLEGSDQHRGWFQSSLLTAVVYRGRAPYRTVLTHGFVVDEEGRKMSKSLGNVVNPQEVVAEYGADVFRLWVAASDYRNDMACSPNILRQTAEVYRKIRNTFRFLLGNLYDFDPERDAVARDGMRPIDRWILHRLQEVVGRAREAYRDYEYHLVYHELNRFITVDLSAVYLDAVKDRLYTGLPHGTERRAAQTAMYRVTDALVRLLVPILAFTTEEVYRHMPRPAGAPISVQLLEMPEVDPGFVDENLGAEWARLLEVRETVARALEQARAAKAIGRSEEAAVHLYVEGDSLAQVLQKYVGDLPELLKVSQLRLYAGGQEAPSGAFFAEGPSGLRVAVTRAEGEECPRCWFYRPKAGLSAHPDLCERCAGVVLALEAERAQPAG</sequence>
<feature type="short sequence motif" description="'KMSKS' region" evidence="10">
    <location>
        <begin position="595"/>
        <end position="599"/>
    </location>
</feature>
<feature type="binding site" evidence="10">
    <location>
        <position position="598"/>
    </location>
    <ligand>
        <name>ATP</name>
        <dbReference type="ChEBI" id="CHEBI:30616"/>
    </ligand>
</feature>
<evidence type="ECO:0000256" key="3">
    <source>
        <dbReference type="ARBA" id="ARBA00022598"/>
    </source>
</evidence>
<organism evidence="14 15">
    <name type="scientific">Caldinitratiruptor microaerophilus</name>
    <dbReference type="NCBI Taxonomy" id="671077"/>
    <lineage>
        <taxon>Bacteria</taxon>
        <taxon>Bacillati</taxon>
        <taxon>Bacillota</taxon>
        <taxon>Clostridia</taxon>
        <taxon>Eubacteriales</taxon>
        <taxon>Symbiobacteriaceae</taxon>
        <taxon>Caldinitratiruptor</taxon>
    </lineage>
</organism>
<dbReference type="GO" id="GO:0005829">
    <property type="term" value="C:cytosol"/>
    <property type="evidence" value="ECO:0007669"/>
    <property type="project" value="TreeGrafter"/>
</dbReference>
<proteinExistence type="inferred from homology"/>
<comment type="similarity">
    <text evidence="1 10">Belongs to the class-I aminoacyl-tRNA synthetase family. IleS type 1 subfamily.</text>
</comment>
<dbReference type="Gene3D" id="3.40.50.620">
    <property type="entry name" value="HUPs"/>
    <property type="match status" value="2"/>
</dbReference>
<dbReference type="PRINTS" id="PR00984">
    <property type="entry name" value="TRNASYNTHILE"/>
</dbReference>
<evidence type="ECO:0000259" key="13">
    <source>
        <dbReference type="Pfam" id="PF08264"/>
    </source>
</evidence>
<dbReference type="Pfam" id="PF06827">
    <property type="entry name" value="zf-FPG_IleRS"/>
    <property type="match status" value="1"/>
</dbReference>
<dbReference type="CDD" id="cd07960">
    <property type="entry name" value="Anticodon_Ia_Ile_BEm"/>
    <property type="match status" value="1"/>
</dbReference>
<dbReference type="Pfam" id="PF08264">
    <property type="entry name" value="Anticodon_1"/>
    <property type="match status" value="1"/>
</dbReference>
<dbReference type="GO" id="GO:0002161">
    <property type="term" value="F:aminoacyl-tRNA deacylase activity"/>
    <property type="evidence" value="ECO:0007669"/>
    <property type="project" value="InterPro"/>
</dbReference>
<keyword evidence="15" id="KW-1185">Reference proteome</keyword>
<dbReference type="EC" id="6.1.1.5" evidence="10"/>
<dbReference type="Pfam" id="PF00133">
    <property type="entry name" value="tRNA-synt_1"/>
    <property type="match status" value="1"/>
</dbReference>